<dbReference type="Pfam" id="PF12776">
    <property type="entry name" value="Myb_DNA-bind_3"/>
    <property type="match status" value="1"/>
</dbReference>
<reference evidence="2" key="2">
    <citation type="journal article" date="2024" name="Plant">
        <title>Genomic evolution and insights into agronomic trait innovations of Sesamum species.</title>
        <authorList>
            <person name="Miao H."/>
            <person name="Wang L."/>
            <person name="Qu L."/>
            <person name="Liu H."/>
            <person name="Sun Y."/>
            <person name="Le M."/>
            <person name="Wang Q."/>
            <person name="Wei S."/>
            <person name="Zheng Y."/>
            <person name="Lin W."/>
            <person name="Duan Y."/>
            <person name="Cao H."/>
            <person name="Xiong S."/>
            <person name="Wang X."/>
            <person name="Wei L."/>
            <person name="Li C."/>
            <person name="Ma Q."/>
            <person name="Ju M."/>
            <person name="Zhao R."/>
            <person name="Li G."/>
            <person name="Mu C."/>
            <person name="Tian Q."/>
            <person name="Mei H."/>
            <person name="Zhang T."/>
            <person name="Gao T."/>
            <person name="Zhang H."/>
        </authorList>
    </citation>
    <scope>NUCLEOTIDE SEQUENCE</scope>
    <source>
        <strain evidence="2">G02</strain>
    </source>
</reference>
<dbReference type="EMBL" id="JACGWJ010000014">
    <property type="protein sequence ID" value="KAL0373979.1"/>
    <property type="molecule type" value="Genomic_DNA"/>
</dbReference>
<name>A0AAW2R278_SESRA</name>
<protein>
    <recommendedName>
        <fullName evidence="1">Myb/SANT-like domain-containing protein</fullName>
    </recommendedName>
</protein>
<evidence type="ECO:0000313" key="2">
    <source>
        <dbReference type="EMBL" id="KAL0373979.1"/>
    </source>
</evidence>
<reference evidence="2" key="1">
    <citation type="submission" date="2020-06" db="EMBL/GenBank/DDBJ databases">
        <authorList>
            <person name="Li T."/>
            <person name="Hu X."/>
            <person name="Zhang T."/>
            <person name="Song X."/>
            <person name="Zhang H."/>
            <person name="Dai N."/>
            <person name="Sheng W."/>
            <person name="Hou X."/>
            <person name="Wei L."/>
        </authorList>
    </citation>
    <scope>NUCLEOTIDE SEQUENCE</scope>
    <source>
        <strain evidence="2">G02</strain>
        <tissue evidence="2">Leaf</tissue>
    </source>
</reference>
<comment type="caution">
    <text evidence="2">The sequence shown here is derived from an EMBL/GenBank/DDBJ whole genome shotgun (WGS) entry which is preliminary data.</text>
</comment>
<proteinExistence type="predicted"/>
<organism evidence="2">
    <name type="scientific">Sesamum radiatum</name>
    <name type="common">Black benniseed</name>
    <dbReference type="NCBI Taxonomy" id="300843"/>
    <lineage>
        <taxon>Eukaryota</taxon>
        <taxon>Viridiplantae</taxon>
        <taxon>Streptophyta</taxon>
        <taxon>Embryophyta</taxon>
        <taxon>Tracheophyta</taxon>
        <taxon>Spermatophyta</taxon>
        <taxon>Magnoliopsida</taxon>
        <taxon>eudicotyledons</taxon>
        <taxon>Gunneridae</taxon>
        <taxon>Pentapetalae</taxon>
        <taxon>asterids</taxon>
        <taxon>lamiids</taxon>
        <taxon>Lamiales</taxon>
        <taxon>Pedaliaceae</taxon>
        <taxon>Sesamum</taxon>
    </lineage>
</organism>
<dbReference type="InterPro" id="IPR024752">
    <property type="entry name" value="Myb/SANT-like_dom"/>
</dbReference>
<sequence length="102" mass="12245">MAPLKPSRPQKRWLYSDRWTKTHNTVFINMFDFQAERGIKQSNPSKINKYALDFAAGAISRGLNWSFQPKTYLWRLERVRTRYLTFKAILKIEGFTWDKENK</sequence>
<dbReference type="AlphaFoldDB" id="A0AAW2R278"/>
<feature type="domain" description="Myb/SANT-like" evidence="1">
    <location>
        <begin position="18"/>
        <end position="102"/>
    </location>
</feature>
<gene>
    <name evidence="2" type="ORF">Sradi_3313600</name>
</gene>
<evidence type="ECO:0000259" key="1">
    <source>
        <dbReference type="Pfam" id="PF12776"/>
    </source>
</evidence>
<accession>A0AAW2R278</accession>